<dbReference type="SUPFAM" id="SSF47266">
    <property type="entry name" value="4-helical cytokines"/>
    <property type="match status" value="1"/>
</dbReference>
<dbReference type="CTD" id="100004224"/>
<comment type="similarity">
    <text evidence="2">Belongs to the IL-10 family.</text>
</comment>
<dbReference type="KEGG" id="pki:111854444"/>
<evidence type="ECO:0000256" key="7">
    <source>
        <dbReference type="SAM" id="SignalP"/>
    </source>
</evidence>
<dbReference type="OrthoDB" id="9938154at2759"/>
<name>A0A3B3RN56_9TELE</name>
<dbReference type="Ensembl" id="ENSPKIT00000036126.1">
    <property type="protein sequence ID" value="ENSPKIP00000019280.1"/>
    <property type="gene ID" value="ENSPKIG00000004512.1"/>
</dbReference>
<dbReference type="STRING" id="1676925.ENSPKIP00000019280"/>
<evidence type="ECO:0000256" key="6">
    <source>
        <dbReference type="PIRSR" id="PIRSR620443-51"/>
    </source>
</evidence>
<reference evidence="8" key="1">
    <citation type="submission" date="2025-08" db="UniProtKB">
        <authorList>
            <consortium name="Ensembl"/>
        </authorList>
    </citation>
    <scope>IDENTIFICATION</scope>
</reference>
<evidence type="ECO:0000256" key="3">
    <source>
        <dbReference type="ARBA" id="ARBA00022514"/>
    </source>
</evidence>
<dbReference type="InterPro" id="IPR020423">
    <property type="entry name" value="IL-10_CS"/>
</dbReference>
<dbReference type="InterPro" id="IPR020443">
    <property type="entry name" value="IL-10/19/20/24/26"/>
</dbReference>
<keyword evidence="4" id="KW-0964">Secreted</keyword>
<evidence type="ECO:0000313" key="9">
    <source>
        <dbReference type="Proteomes" id="UP000261540"/>
    </source>
</evidence>
<feature type="disulfide bond" evidence="6">
    <location>
        <begin position="82"/>
        <end position="134"/>
    </location>
</feature>
<dbReference type="PROSITE" id="PS00520">
    <property type="entry name" value="INTERLEUKIN_10"/>
    <property type="match status" value="1"/>
</dbReference>
<dbReference type="GO" id="GO:0005615">
    <property type="term" value="C:extracellular space"/>
    <property type="evidence" value="ECO:0007669"/>
    <property type="project" value="UniProtKB-KW"/>
</dbReference>
<dbReference type="InterPro" id="IPR009079">
    <property type="entry name" value="4_helix_cytokine-like_core"/>
</dbReference>
<dbReference type="PANTHER" id="PTHR48482:SF3">
    <property type="entry name" value="INTERLEUKIN-19"/>
    <property type="match status" value="1"/>
</dbReference>
<dbReference type="PRINTS" id="PR01937">
    <property type="entry name" value="INTRLEUKIN24"/>
</dbReference>
<protein>
    <submittedName>
        <fullName evidence="8">Interleukin 19 like</fullName>
    </submittedName>
</protein>
<reference evidence="8" key="2">
    <citation type="submission" date="2025-09" db="UniProtKB">
        <authorList>
            <consortium name="Ensembl"/>
        </authorList>
    </citation>
    <scope>IDENTIFICATION</scope>
</reference>
<sequence>MDTRAFQRTTALLLLGLITAGHPLQAAGRLLLLGDCAVTVHTYEMRRDFTEMRQIMVNEDKHISTRLISKQTMKELQPLESCCFLKQLLSFYVERVFSSYVPNQSQFRRNTSNLANSFLSIRNDLLKCQEEMRCECGADSEARLATIHANYEKLEPRDGAVKAIGELDSLLEWMETYGDGRK</sequence>
<dbReference type="PANTHER" id="PTHR48482">
    <property type="entry name" value="INTERLEUKIN-19-RELATED"/>
    <property type="match status" value="1"/>
</dbReference>
<organism evidence="8 9">
    <name type="scientific">Paramormyrops kingsleyae</name>
    <dbReference type="NCBI Taxonomy" id="1676925"/>
    <lineage>
        <taxon>Eukaryota</taxon>
        <taxon>Metazoa</taxon>
        <taxon>Chordata</taxon>
        <taxon>Craniata</taxon>
        <taxon>Vertebrata</taxon>
        <taxon>Euteleostomi</taxon>
        <taxon>Actinopterygii</taxon>
        <taxon>Neopterygii</taxon>
        <taxon>Teleostei</taxon>
        <taxon>Osteoglossocephala</taxon>
        <taxon>Osteoglossomorpha</taxon>
        <taxon>Osteoglossiformes</taxon>
        <taxon>Mormyridae</taxon>
        <taxon>Paramormyrops</taxon>
    </lineage>
</organism>
<evidence type="ECO:0000256" key="2">
    <source>
        <dbReference type="ARBA" id="ARBA00008813"/>
    </source>
</evidence>
<dbReference type="GeneTree" id="ENSGT00950000183124"/>
<feature type="disulfide bond" evidence="6">
    <location>
        <begin position="83"/>
        <end position="136"/>
    </location>
</feature>
<evidence type="ECO:0000256" key="4">
    <source>
        <dbReference type="ARBA" id="ARBA00022525"/>
    </source>
</evidence>
<evidence type="ECO:0000256" key="5">
    <source>
        <dbReference type="ARBA" id="ARBA00022729"/>
    </source>
</evidence>
<dbReference type="Proteomes" id="UP000261540">
    <property type="component" value="Unplaced"/>
</dbReference>
<dbReference type="RefSeq" id="XP_023688158.1">
    <property type="nucleotide sequence ID" value="XM_023832390.2"/>
</dbReference>
<evidence type="ECO:0000313" key="8">
    <source>
        <dbReference type="Ensembl" id="ENSPKIP00000019280.1"/>
    </source>
</evidence>
<comment type="subcellular location">
    <subcellularLocation>
        <location evidence="1">Secreted</location>
    </subcellularLocation>
</comment>
<accession>A0A3B3RN56</accession>
<dbReference type="Pfam" id="PF14565">
    <property type="entry name" value="IL22"/>
    <property type="match status" value="1"/>
</dbReference>
<keyword evidence="9" id="KW-1185">Reference proteome</keyword>
<dbReference type="InterPro" id="IPR020444">
    <property type="entry name" value="IL-24"/>
</dbReference>
<keyword evidence="3" id="KW-0202">Cytokine</keyword>
<keyword evidence="5 7" id="KW-0732">Signal</keyword>
<dbReference type="Gene3D" id="1.20.1250.10">
    <property type="match status" value="1"/>
</dbReference>
<keyword evidence="6" id="KW-1015">Disulfide bond</keyword>
<feature type="signal peptide" evidence="7">
    <location>
        <begin position="1"/>
        <end position="20"/>
    </location>
</feature>
<dbReference type="GO" id="GO:0005125">
    <property type="term" value="F:cytokine activity"/>
    <property type="evidence" value="ECO:0007669"/>
    <property type="project" value="UniProtKB-KW"/>
</dbReference>
<dbReference type="AlphaFoldDB" id="A0A3B3RN56"/>
<feature type="disulfide bond" evidence="6">
    <location>
        <begin position="36"/>
        <end position="128"/>
    </location>
</feature>
<proteinExistence type="inferred from homology"/>
<dbReference type="InterPro" id="IPR020453">
    <property type="entry name" value="IL-22"/>
</dbReference>
<feature type="chain" id="PRO_5017407022" evidence="7">
    <location>
        <begin position="21"/>
        <end position="182"/>
    </location>
</feature>
<evidence type="ECO:0000256" key="1">
    <source>
        <dbReference type="ARBA" id="ARBA00004613"/>
    </source>
</evidence>
<dbReference type="GeneID" id="111854444"/>